<organism evidence="1">
    <name type="scientific">gut metagenome</name>
    <dbReference type="NCBI Taxonomy" id="749906"/>
    <lineage>
        <taxon>unclassified sequences</taxon>
        <taxon>metagenomes</taxon>
        <taxon>organismal metagenomes</taxon>
    </lineage>
</organism>
<comment type="caution">
    <text evidence="1">The sequence shown here is derived from an EMBL/GenBank/DDBJ whole genome shotgun (WGS) entry which is preliminary data.</text>
</comment>
<sequence>MCRDSTSPVVAAGLDREFTVRTCRIVCVSTYDLIGSD</sequence>
<reference evidence="1" key="1">
    <citation type="journal article" date="2012" name="PLoS ONE">
        <title>Gene sets for utilization of primary and secondary nutrition supplies in the distal gut of endangered iberian lynx.</title>
        <authorList>
            <person name="Alcaide M."/>
            <person name="Messina E."/>
            <person name="Richter M."/>
            <person name="Bargiela R."/>
            <person name="Peplies J."/>
            <person name="Huws S.A."/>
            <person name="Newbold C.J."/>
            <person name="Golyshin P.N."/>
            <person name="Simon M.A."/>
            <person name="Lopez G."/>
            <person name="Yakimov M.M."/>
            <person name="Ferrer M."/>
        </authorList>
    </citation>
    <scope>NUCLEOTIDE SEQUENCE</scope>
</reference>
<accession>J9C623</accession>
<gene>
    <name evidence="1" type="ORF">EVA_16599</name>
</gene>
<name>J9C623_9ZZZZ</name>
<protein>
    <submittedName>
        <fullName evidence="1">Uncharacterized protein</fullName>
    </submittedName>
</protein>
<evidence type="ECO:0000313" key="1">
    <source>
        <dbReference type="EMBL" id="EJW95295.1"/>
    </source>
</evidence>
<dbReference type="AlphaFoldDB" id="J9C623"/>
<dbReference type="EMBL" id="AMCI01005893">
    <property type="protein sequence ID" value="EJW95295.1"/>
    <property type="molecule type" value="Genomic_DNA"/>
</dbReference>
<proteinExistence type="predicted"/>